<feature type="compositionally biased region" description="Low complexity" evidence="3">
    <location>
        <begin position="58"/>
        <end position="71"/>
    </location>
</feature>
<dbReference type="PROSITE" id="PS51257">
    <property type="entry name" value="PROKAR_LIPOPROTEIN"/>
    <property type="match status" value="1"/>
</dbReference>
<dbReference type="OrthoDB" id="9806342at2"/>
<evidence type="ECO:0000259" key="5">
    <source>
        <dbReference type="PROSITE" id="PS51677"/>
    </source>
</evidence>
<keyword evidence="4" id="KW-0732">Signal</keyword>
<dbReference type="InterPro" id="IPR011330">
    <property type="entry name" value="Glyco_hydro/deAcase_b/a-brl"/>
</dbReference>
<reference evidence="6 7" key="2">
    <citation type="journal article" date="2016" name="Int. J. Syst. Evol. Microbiol.">
        <title>Paenibacillus bovis sp. nov., isolated from raw yak (Bos grunniens) milk.</title>
        <authorList>
            <person name="Gao C."/>
            <person name="Han J."/>
            <person name="Liu Z."/>
            <person name="Xu X."/>
            <person name="Hang F."/>
            <person name="Wu Z."/>
        </authorList>
    </citation>
    <scope>NUCLEOTIDE SEQUENCE [LARGE SCALE GENOMIC DNA]</scope>
    <source>
        <strain evidence="6 7">BD3526</strain>
    </source>
</reference>
<dbReference type="GO" id="GO:0016020">
    <property type="term" value="C:membrane"/>
    <property type="evidence" value="ECO:0007669"/>
    <property type="project" value="TreeGrafter"/>
</dbReference>
<dbReference type="GO" id="GO:0045493">
    <property type="term" value="P:xylan catabolic process"/>
    <property type="evidence" value="ECO:0007669"/>
    <property type="project" value="UniProtKB-KW"/>
</dbReference>
<feature type="signal peptide" evidence="4">
    <location>
        <begin position="1"/>
        <end position="25"/>
    </location>
</feature>
<keyword evidence="6" id="KW-0119">Carbohydrate metabolism</keyword>
<dbReference type="Proteomes" id="UP000078148">
    <property type="component" value="Chromosome"/>
</dbReference>
<evidence type="ECO:0000256" key="4">
    <source>
        <dbReference type="SAM" id="SignalP"/>
    </source>
</evidence>
<feature type="domain" description="NodB homology" evidence="5">
    <location>
        <begin position="114"/>
        <end position="292"/>
    </location>
</feature>
<dbReference type="GO" id="GO:0016798">
    <property type="term" value="F:hydrolase activity, acting on glycosyl bonds"/>
    <property type="evidence" value="ECO:0007669"/>
    <property type="project" value="UniProtKB-KW"/>
</dbReference>
<dbReference type="Gene3D" id="3.20.20.370">
    <property type="entry name" value="Glycoside hydrolase/deacetylase"/>
    <property type="match status" value="1"/>
</dbReference>
<dbReference type="PANTHER" id="PTHR10587:SF133">
    <property type="entry name" value="CHITIN DEACETYLASE 1-RELATED"/>
    <property type="match status" value="1"/>
</dbReference>
<gene>
    <name evidence="6" type="ORF">AR543_16635</name>
</gene>
<protein>
    <submittedName>
        <fullName evidence="6">Xylanase deacetylase</fullName>
    </submittedName>
</protein>
<evidence type="ECO:0000313" key="7">
    <source>
        <dbReference type="Proteomes" id="UP000078148"/>
    </source>
</evidence>
<reference evidence="7" key="1">
    <citation type="submission" date="2015-10" db="EMBL/GenBank/DDBJ databases">
        <title>Genome of Paenibacillus bovis sp. nov.</title>
        <authorList>
            <person name="Wu Z."/>
            <person name="Gao C."/>
            <person name="Liu Z."/>
            <person name="Zheng H."/>
        </authorList>
    </citation>
    <scope>NUCLEOTIDE SEQUENCE [LARGE SCALE GENOMIC DNA]</scope>
    <source>
        <strain evidence="7">BD3526</strain>
    </source>
</reference>
<dbReference type="KEGG" id="pbv:AR543_16635"/>
<name>A0A172ZJ94_9BACL</name>
<keyword evidence="1" id="KW-0479">Metal-binding</keyword>
<evidence type="ECO:0000256" key="1">
    <source>
        <dbReference type="ARBA" id="ARBA00022723"/>
    </source>
</evidence>
<accession>A0A172ZJ94</accession>
<dbReference type="RefSeq" id="WP_060535579.1">
    <property type="nucleotide sequence ID" value="NZ_CP013023.1"/>
</dbReference>
<feature type="chain" id="PRO_5039631266" evidence="4">
    <location>
        <begin position="26"/>
        <end position="302"/>
    </location>
</feature>
<dbReference type="PROSITE" id="PS51677">
    <property type="entry name" value="NODB"/>
    <property type="match status" value="1"/>
</dbReference>
<keyword evidence="7" id="KW-1185">Reference proteome</keyword>
<keyword evidence="2 6" id="KW-0378">Hydrolase</keyword>
<keyword evidence="6" id="KW-0326">Glycosidase</keyword>
<dbReference type="InterPro" id="IPR002509">
    <property type="entry name" value="NODB_dom"/>
</dbReference>
<dbReference type="GO" id="GO:0016810">
    <property type="term" value="F:hydrolase activity, acting on carbon-nitrogen (but not peptide) bonds"/>
    <property type="evidence" value="ECO:0007669"/>
    <property type="project" value="InterPro"/>
</dbReference>
<keyword evidence="6" id="KW-0858">Xylan degradation</keyword>
<dbReference type="Pfam" id="PF01522">
    <property type="entry name" value="Polysacc_deac_1"/>
    <property type="match status" value="1"/>
</dbReference>
<feature type="region of interest" description="Disordered" evidence="3">
    <location>
        <begin position="22"/>
        <end position="90"/>
    </location>
</feature>
<evidence type="ECO:0000256" key="2">
    <source>
        <dbReference type="ARBA" id="ARBA00022801"/>
    </source>
</evidence>
<evidence type="ECO:0000256" key="3">
    <source>
        <dbReference type="SAM" id="MobiDB-lite"/>
    </source>
</evidence>
<dbReference type="InterPro" id="IPR050248">
    <property type="entry name" value="Polysacc_deacetylase_ArnD"/>
</dbReference>
<keyword evidence="6" id="KW-0624">Polysaccharide degradation</keyword>
<dbReference type="STRING" id="1616788.AR543_16635"/>
<sequence>MFKKTAGWLLLSVLILSACSNQSTAGNSGANQTPATPAASEQNAGATTTPSTGKDADATASAGTTAGSTDAKSQESSSTTAEDSKAEAPVSYTYHMNKNYDIVPNKESDKTPKKVVLLTFDDGPKEAKMINSMIDTLDKHNARAIFFVNGSRVKRHPELLKLIHDRGGVIGNHTYDHIVLKNESPAKVKQQIEDTQKIIKETINVTPRFLRPPNGAGNDAVHEVAAKNNLMYMNWSVGSLDWVNQNDPQAVITNVMDQLHSGSTILMHELPWTVEALDQLLTKLEAKGYTFVDPDTIEPEMR</sequence>
<feature type="compositionally biased region" description="Polar residues" evidence="3">
    <location>
        <begin position="22"/>
        <end position="50"/>
    </location>
</feature>
<dbReference type="GO" id="GO:0046872">
    <property type="term" value="F:metal ion binding"/>
    <property type="evidence" value="ECO:0007669"/>
    <property type="project" value="UniProtKB-KW"/>
</dbReference>
<organism evidence="6 7">
    <name type="scientific">Paenibacillus bovis</name>
    <dbReference type="NCBI Taxonomy" id="1616788"/>
    <lineage>
        <taxon>Bacteria</taxon>
        <taxon>Bacillati</taxon>
        <taxon>Bacillota</taxon>
        <taxon>Bacilli</taxon>
        <taxon>Bacillales</taxon>
        <taxon>Paenibacillaceae</taxon>
        <taxon>Paenibacillus</taxon>
    </lineage>
</organism>
<dbReference type="AlphaFoldDB" id="A0A172ZJ94"/>
<dbReference type="PANTHER" id="PTHR10587">
    <property type="entry name" value="GLYCOSYL TRANSFERASE-RELATED"/>
    <property type="match status" value="1"/>
</dbReference>
<dbReference type="CDD" id="cd10917">
    <property type="entry name" value="CE4_NodB_like_6s_7s"/>
    <property type="match status" value="1"/>
</dbReference>
<dbReference type="SUPFAM" id="SSF88713">
    <property type="entry name" value="Glycoside hydrolase/deacetylase"/>
    <property type="match status" value="1"/>
</dbReference>
<evidence type="ECO:0000313" key="6">
    <source>
        <dbReference type="EMBL" id="ANF97472.1"/>
    </source>
</evidence>
<dbReference type="EMBL" id="CP013023">
    <property type="protein sequence ID" value="ANF97472.1"/>
    <property type="molecule type" value="Genomic_DNA"/>
</dbReference>
<proteinExistence type="predicted"/>